<reference evidence="3" key="1">
    <citation type="journal article" date="2019" name="Nat. Commun.">
        <title>The genome of broomcorn millet.</title>
        <authorList>
            <person name="Zou C."/>
            <person name="Miki D."/>
            <person name="Li D."/>
            <person name="Tang Q."/>
            <person name="Xiao L."/>
            <person name="Rajput S."/>
            <person name="Deng P."/>
            <person name="Jia W."/>
            <person name="Huang R."/>
            <person name="Zhang M."/>
            <person name="Sun Y."/>
            <person name="Hu J."/>
            <person name="Fu X."/>
            <person name="Schnable P.S."/>
            <person name="Li F."/>
            <person name="Zhang H."/>
            <person name="Feng B."/>
            <person name="Zhu X."/>
            <person name="Liu R."/>
            <person name="Schnable J.C."/>
            <person name="Zhu J.-K."/>
            <person name="Zhang H."/>
        </authorList>
    </citation>
    <scope>NUCLEOTIDE SEQUENCE [LARGE SCALE GENOMIC DNA]</scope>
</reference>
<gene>
    <name evidence="2" type="ORF">C2845_PM01G25870</name>
</gene>
<evidence type="ECO:0000259" key="1">
    <source>
        <dbReference type="Pfam" id="PF25071"/>
    </source>
</evidence>
<dbReference type="InterPro" id="IPR056697">
    <property type="entry name" value="DUF7795"/>
</dbReference>
<accession>A0A3L6TQW4</accession>
<keyword evidence="3" id="KW-1185">Reference proteome</keyword>
<dbReference type="PANTHER" id="PTHR35305:SF2">
    <property type="entry name" value="FAD-BINDING PROTEIN"/>
    <property type="match status" value="1"/>
</dbReference>
<dbReference type="EMBL" id="PQIB02000001">
    <property type="protein sequence ID" value="RLN42542.1"/>
    <property type="molecule type" value="Genomic_DNA"/>
</dbReference>
<dbReference type="Proteomes" id="UP000275267">
    <property type="component" value="Unassembled WGS sequence"/>
</dbReference>
<dbReference type="AlphaFoldDB" id="A0A3L6TQW4"/>
<dbReference type="STRING" id="4540.A0A3L6TQW4"/>
<feature type="domain" description="DUF7795" evidence="1">
    <location>
        <begin position="18"/>
        <end position="54"/>
    </location>
</feature>
<comment type="caution">
    <text evidence="2">The sequence shown here is derived from an EMBL/GenBank/DDBJ whole genome shotgun (WGS) entry which is preliminary data.</text>
</comment>
<evidence type="ECO:0000313" key="2">
    <source>
        <dbReference type="EMBL" id="RLN42542.1"/>
    </source>
</evidence>
<dbReference type="Pfam" id="PF25071">
    <property type="entry name" value="DUF7795"/>
    <property type="match status" value="2"/>
</dbReference>
<proteinExistence type="predicted"/>
<dbReference type="PANTHER" id="PTHR35305">
    <property type="entry name" value="FAD-BINDING PROTEIN"/>
    <property type="match status" value="1"/>
</dbReference>
<feature type="domain" description="DUF7795" evidence="1">
    <location>
        <begin position="56"/>
        <end position="89"/>
    </location>
</feature>
<protein>
    <recommendedName>
        <fullName evidence="1">DUF7795 domain-containing protein</fullName>
    </recommendedName>
</protein>
<organism evidence="2 3">
    <name type="scientific">Panicum miliaceum</name>
    <name type="common">Proso millet</name>
    <name type="synonym">Broomcorn millet</name>
    <dbReference type="NCBI Taxonomy" id="4540"/>
    <lineage>
        <taxon>Eukaryota</taxon>
        <taxon>Viridiplantae</taxon>
        <taxon>Streptophyta</taxon>
        <taxon>Embryophyta</taxon>
        <taxon>Tracheophyta</taxon>
        <taxon>Spermatophyta</taxon>
        <taxon>Magnoliopsida</taxon>
        <taxon>Liliopsida</taxon>
        <taxon>Poales</taxon>
        <taxon>Poaceae</taxon>
        <taxon>PACMAD clade</taxon>
        <taxon>Panicoideae</taxon>
        <taxon>Panicodae</taxon>
        <taxon>Paniceae</taxon>
        <taxon>Panicinae</taxon>
        <taxon>Panicum</taxon>
        <taxon>Panicum sect. Panicum</taxon>
    </lineage>
</organism>
<dbReference type="OrthoDB" id="744228at2759"/>
<sequence length="196" mass="22093">MEGEASAPPPPPDAAGEDESTCRDVFVEFMTKVARFEELAESGKRFLVRFHQELVRSCEDGLKDHINKVKALLEELECVVEDVYGITLAASLSALKVSDSHSIDSKLTTESCTMEGVSTLQEEDRSVDELDSDVSYVTVMVIIRNMLKLDYMMQERIVSALSIKTPSSELQSYCLMWDLRPYIDDNVMHLAWKMCP</sequence>
<name>A0A3L6TQW4_PANMI</name>
<evidence type="ECO:0000313" key="3">
    <source>
        <dbReference type="Proteomes" id="UP000275267"/>
    </source>
</evidence>